<evidence type="ECO:0000313" key="3">
    <source>
        <dbReference type="Proteomes" id="UP000185860"/>
    </source>
</evidence>
<sequence length="270" mass="28815">MKQSWCGLGLALSVVSAFSITTFSQTANAAVFNVGQLSWDSDNSVNSGKVIEGNVSALPASFLVTDPNVDLINSQTIGSVLGLSSGFNTFAALGDQNDRAIIELSWAGKYLKNYNGDDFVLYENGFSGEPEAFAIAVRKQGENTFSNYFYKFTKEFVPTDISRPDVGGAFATVFDLTDFNLGQNEAIDAIRVMNLLPSDRVDGNDGQGFLGGSFLPRTGVGGTEFASDKFDPDITYLVALNQPTSVPEPSAILGFLLLGGIGLAKKIVRK</sequence>
<evidence type="ECO:0000256" key="1">
    <source>
        <dbReference type="SAM" id="SignalP"/>
    </source>
</evidence>
<keyword evidence="1" id="KW-0732">Signal</keyword>
<dbReference type="AlphaFoldDB" id="A0A1U7IPV9"/>
<proteinExistence type="predicted"/>
<reference evidence="2 3" key="1">
    <citation type="submission" date="2016-11" db="EMBL/GenBank/DDBJ databases">
        <title>Draft Genome Sequences of Nine Cyanobacterial Strains from Diverse Habitats.</title>
        <authorList>
            <person name="Zhu T."/>
            <person name="Hou S."/>
            <person name="Lu X."/>
            <person name="Hess W.R."/>
        </authorList>
    </citation>
    <scope>NUCLEOTIDE SEQUENCE [LARGE SCALE GENOMIC DNA]</scope>
    <source>
        <strain evidence="2 3">IAM M-71</strain>
    </source>
</reference>
<evidence type="ECO:0000313" key="2">
    <source>
        <dbReference type="EMBL" id="OKH39429.1"/>
    </source>
</evidence>
<dbReference type="STRING" id="454136.NIES2119_06745"/>
<protein>
    <recommendedName>
        <fullName evidence="4">PEP-CTERM protein-sorting domain-containing protein</fullName>
    </recommendedName>
</protein>
<name>A0A1U7IPV9_9CYAN</name>
<evidence type="ECO:0008006" key="4">
    <source>
        <dbReference type="Google" id="ProtNLM"/>
    </source>
</evidence>
<feature type="chain" id="PRO_5013115292" description="PEP-CTERM protein-sorting domain-containing protein" evidence="1">
    <location>
        <begin position="30"/>
        <end position="270"/>
    </location>
</feature>
<dbReference type="InterPro" id="IPR013424">
    <property type="entry name" value="Ice-binding_C"/>
</dbReference>
<comment type="caution">
    <text evidence="2">The sequence shown here is derived from an EMBL/GenBank/DDBJ whole genome shotgun (WGS) entry which is preliminary data.</text>
</comment>
<dbReference type="NCBIfam" id="TIGR02595">
    <property type="entry name" value="PEP_CTERM"/>
    <property type="match status" value="1"/>
</dbReference>
<feature type="signal peptide" evidence="1">
    <location>
        <begin position="1"/>
        <end position="29"/>
    </location>
</feature>
<gene>
    <name evidence="2" type="ORF">NIES2119_06745</name>
</gene>
<organism evidence="2 3">
    <name type="scientific">[Phormidium ambiguum] IAM M-71</name>
    <dbReference type="NCBI Taxonomy" id="454136"/>
    <lineage>
        <taxon>Bacteria</taxon>
        <taxon>Bacillati</taxon>
        <taxon>Cyanobacteriota</taxon>
        <taxon>Cyanophyceae</taxon>
        <taxon>Oscillatoriophycideae</taxon>
        <taxon>Aerosakkonematales</taxon>
        <taxon>Aerosakkonemataceae</taxon>
        <taxon>Floridanema</taxon>
    </lineage>
</organism>
<dbReference type="EMBL" id="MRCE01000005">
    <property type="protein sequence ID" value="OKH39429.1"/>
    <property type="molecule type" value="Genomic_DNA"/>
</dbReference>
<accession>A0A1U7IPV9</accession>
<dbReference type="Proteomes" id="UP000185860">
    <property type="component" value="Unassembled WGS sequence"/>
</dbReference>